<dbReference type="SUPFAM" id="SSF51445">
    <property type="entry name" value="(Trans)glycosidases"/>
    <property type="match status" value="1"/>
</dbReference>
<comment type="subcellular location">
    <subcellularLocation>
        <location evidence="3">Cell membrane</location>
        <topology evidence="3">Lipid-anchor</topology>
        <topology evidence="3">GPI-anchor</topology>
    </subcellularLocation>
    <subcellularLocation>
        <location evidence="2">Secreted</location>
        <location evidence="2">Cell wall</location>
    </subcellularLocation>
</comment>
<dbReference type="GO" id="GO:0098552">
    <property type="term" value="C:side of membrane"/>
    <property type="evidence" value="ECO:0007669"/>
    <property type="project" value="UniProtKB-KW"/>
</dbReference>
<dbReference type="PROSITE" id="PS01095">
    <property type="entry name" value="GH18_1"/>
    <property type="match status" value="1"/>
</dbReference>
<evidence type="ECO:0000256" key="14">
    <source>
        <dbReference type="ARBA" id="ARBA00023277"/>
    </source>
</evidence>
<evidence type="ECO:0000313" key="25">
    <source>
        <dbReference type="Proteomes" id="UP001215712"/>
    </source>
</evidence>
<evidence type="ECO:0000256" key="4">
    <source>
        <dbReference type="ARBA" id="ARBA00012729"/>
    </source>
</evidence>
<evidence type="ECO:0000256" key="13">
    <source>
        <dbReference type="ARBA" id="ARBA00023180"/>
    </source>
</evidence>
<evidence type="ECO:0000259" key="23">
    <source>
        <dbReference type="PROSITE" id="PS51910"/>
    </source>
</evidence>
<dbReference type="GO" id="GO:0008061">
    <property type="term" value="F:chitin binding"/>
    <property type="evidence" value="ECO:0007669"/>
    <property type="project" value="UniProtKB-KW"/>
</dbReference>
<gene>
    <name evidence="24" type="ORF">N7493_010338</name>
</gene>
<evidence type="ECO:0000256" key="1">
    <source>
        <dbReference type="ARBA" id="ARBA00000822"/>
    </source>
</evidence>
<feature type="compositionally biased region" description="Low complexity" evidence="21">
    <location>
        <begin position="383"/>
        <end position="436"/>
    </location>
</feature>
<organism evidence="24 25">
    <name type="scientific">Penicillium malachiteum</name>
    <dbReference type="NCBI Taxonomy" id="1324776"/>
    <lineage>
        <taxon>Eukaryota</taxon>
        <taxon>Fungi</taxon>
        <taxon>Dikarya</taxon>
        <taxon>Ascomycota</taxon>
        <taxon>Pezizomycotina</taxon>
        <taxon>Eurotiomycetes</taxon>
        <taxon>Eurotiomycetidae</taxon>
        <taxon>Eurotiales</taxon>
        <taxon>Aspergillaceae</taxon>
        <taxon>Penicillium</taxon>
    </lineage>
</organism>
<comment type="function">
    <text evidence="18">GPI-anchored chitinase involved in the degradation of chitin, a component of the cell walls of fungi and exoskeletal elements of some animals (including worms and arthropods). Required to reshape the cell wall at the sites where cell wall remodeling and/or cell wall maturation actively take place such as sites of conidia formation.</text>
</comment>
<evidence type="ECO:0000256" key="2">
    <source>
        <dbReference type="ARBA" id="ARBA00004191"/>
    </source>
</evidence>
<evidence type="ECO:0000313" key="24">
    <source>
        <dbReference type="EMBL" id="KAJ5709004.1"/>
    </source>
</evidence>
<evidence type="ECO:0000256" key="9">
    <source>
        <dbReference type="ARBA" id="ARBA00022729"/>
    </source>
</evidence>
<dbReference type="PANTHER" id="PTHR45708:SF47">
    <property type="entry name" value="ENDOCHITINASE A"/>
    <property type="match status" value="1"/>
</dbReference>
<keyword evidence="14" id="KW-0119">Carbohydrate metabolism</keyword>
<dbReference type="CDD" id="cd02877">
    <property type="entry name" value="GH18_hevamine_XipI_class_III"/>
    <property type="match status" value="1"/>
</dbReference>
<feature type="compositionally biased region" description="Low complexity" evidence="21">
    <location>
        <begin position="822"/>
        <end position="832"/>
    </location>
</feature>
<keyword evidence="15" id="KW-0449">Lipoprotein</keyword>
<name>A0AAD6HCZ1_9EURO</name>
<dbReference type="Pfam" id="PF00704">
    <property type="entry name" value="Glyco_hydro_18"/>
    <property type="match status" value="1"/>
</dbReference>
<feature type="compositionally biased region" description="Low complexity" evidence="21">
    <location>
        <begin position="639"/>
        <end position="661"/>
    </location>
</feature>
<evidence type="ECO:0000256" key="11">
    <source>
        <dbReference type="ARBA" id="ARBA00023024"/>
    </source>
</evidence>
<feature type="chain" id="PRO_5042015460" description="chitinase" evidence="22">
    <location>
        <begin position="24"/>
        <end position="934"/>
    </location>
</feature>
<feature type="compositionally biased region" description="Low complexity" evidence="21">
    <location>
        <begin position="531"/>
        <end position="630"/>
    </location>
</feature>
<feature type="region of interest" description="Disordered" evidence="21">
    <location>
        <begin position="383"/>
        <end position="690"/>
    </location>
</feature>
<evidence type="ECO:0000256" key="16">
    <source>
        <dbReference type="ARBA" id="ARBA00023295"/>
    </source>
</evidence>
<dbReference type="InterPro" id="IPR050542">
    <property type="entry name" value="Glycosyl_Hydrlase18_Chitinase"/>
</dbReference>
<keyword evidence="16 20" id="KW-0326">Glycosidase</keyword>
<keyword evidence="17" id="KW-0624">Polysaccharide degradation</keyword>
<evidence type="ECO:0000256" key="21">
    <source>
        <dbReference type="SAM" id="MobiDB-lite"/>
    </source>
</evidence>
<dbReference type="InterPro" id="IPR017853">
    <property type="entry name" value="GH"/>
</dbReference>
<protein>
    <recommendedName>
        <fullName evidence="4">chitinase</fullName>
        <ecNumber evidence="4">3.2.1.14</ecNumber>
    </recommendedName>
</protein>
<keyword evidence="11" id="KW-0146">Chitin degradation</keyword>
<feature type="compositionally biased region" description="Low complexity" evidence="21">
    <location>
        <begin position="670"/>
        <end position="690"/>
    </location>
</feature>
<dbReference type="InterPro" id="IPR045321">
    <property type="entry name" value="Cts1-like"/>
</dbReference>
<comment type="catalytic activity">
    <reaction evidence="1">
        <text>Random endo-hydrolysis of N-acetyl-beta-D-glucosaminide (1-&gt;4)-beta-linkages in chitin and chitodextrins.</text>
        <dbReference type="EC" id="3.2.1.14"/>
    </reaction>
</comment>
<evidence type="ECO:0000256" key="19">
    <source>
        <dbReference type="ARBA" id="ARBA00025727"/>
    </source>
</evidence>
<sequence>MVGMKLFSTGVALLSTFMSTTLAVDADLKSNVAVYYGQGANQLRLSHFCQETSLDIINLGFINVFPEEVGDWPGSNFGNQCDGTYYADSLLLAGCHQIWEDIPVCKAMGKTILLSLGGSSADPGVMSHEVAEWFADFLWYSFGPYNASAVEQGFPRPFQNNSVDGFDFDIESDGGHGYGSMIDRLRDHYTNYPEHQFYISGAPQCPIPDLQLSYAIQNSHFDFIWVQFYNTFACSARAFVEGLTTFNFASWVDVIQASANPDAKLYIGLPAGEAAANAGYYLDETEVWPLISEYIQSYPDTFGGIMLWEATASENNLDARGLTYAEQMKEILYHFAPPPPRPTPTPTPTLTITRTVVPIPAHTSSSVPSSSSVVSVSSLPTVEHSSTSASPSANPHSSSAIVSGSATASASTHTTTPSSSVAQSSSVTPSGSATRSGIVVPSGSAASHSLLTPSGSVHSSSSVTPSGSLSSSSSIHHSSSVTPSGSATTSGYPVSSGSATRSGHPSSFIKPSSSNVATGSLSVPLVPTGKPTVSASQPHSSSVQSSSSVTPVSPSTLPTSSTSQGVTESSTRTLTRTRTPVPSRTPITRTTKSKSTDVPSSSLNSSTPVASPSSSNVATTSSDVSTATSSGANWGSTLTSGESTFSTGATGSSSSSTETGSVQPSGDEGASQTATITASPSITSAPTSSSAETITTVIVTSYTDICPTGFTTIWTTITTYVCPEATATASVTNPPSGASPTTATVPEGWTTTVTVCTQCAATPTTVTLTLPITTPSAEATTVAQSTETETWTTTVSFCESCGPTGSSVTLTVPYTAPASWETGTSTGPSGVSPGQGEGSGPGASKTPVHWSSSVIPGRPTSTALIPGVGAIKTSTHAPSFVFHPSTTSTIGGASGTATSTPGSTAPAYNAAGSRSDMINFFSVAFAVVLSALLM</sequence>
<keyword evidence="7" id="KW-0336">GPI-anchor</keyword>
<evidence type="ECO:0000256" key="8">
    <source>
        <dbReference type="ARBA" id="ARBA00022669"/>
    </source>
</evidence>
<dbReference type="Gene3D" id="3.20.20.80">
    <property type="entry name" value="Glycosidases"/>
    <property type="match status" value="1"/>
</dbReference>
<reference evidence="24" key="1">
    <citation type="journal article" date="2023" name="IMA Fungus">
        <title>Comparative genomic study of the Penicillium genus elucidates a diverse pangenome and 15 lateral gene transfer events.</title>
        <authorList>
            <person name="Petersen C."/>
            <person name="Sorensen T."/>
            <person name="Nielsen M.R."/>
            <person name="Sondergaard T.E."/>
            <person name="Sorensen J.L."/>
            <person name="Fitzpatrick D.A."/>
            <person name="Frisvad J.C."/>
            <person name="Nielsen K.L."/>
        </authorList>
    </citation>
    <scope>NUCLEOTIDE SEQUENCE</scope>
    <source>
        <strain evidence="24">IBT 17514</strain>
    </source>
</reference>
<feature type="signal peptide" evidence="22">
    <location>
        <begin position="1"/>
        <end position="23"/>
    </location>
</feature>
<dbReference type="PROSITE" id="PS51910">
    <property type="entry name" value="GH18_2"/>
    <property type="match status" value="1"/>
</dbReference>
<comment type="similarity">
    <text evidence="19">Belongs to the glycosyl hydrolase 18 family. Chitinase class III subfamily.</text>
</comment>
<keyword evidence="10 20" id="KW-0378">Hydrolase</keyword>
<evidence type="ECO:0000256" key="18">
    <source>
        <dbReference type="ARBA" id="ARBA00024658"/>
    </source>
</evidence>
<proteinExistence type="inferred from homology"/>
<feature type="compositionally biased region" description="Polar residues" evidence="21">
    <location>
        <begin position="487"/>
        <end position="521"/>
    </location>
</feature>
<dbReference type="PANTHER" id="PTHR45708">
    <property type="entry name" value="ENDOCHITINASE"/>
    <property type="match status" value="1"/>
</dbReference>
<reference evidence="24" key="2">
    <citation type="submission" date="2023-01" db="EMBL/GenBank/DDBJ databases">
        <authorList>
            <person name="Petersen C."/>
        </authorList>
    </citation>
    <scope>NUCLEOTIDE SEQUENCE</scope>
    <source>
        <strain evidence="24">IBT 17514</strain>
    </source>
</reference>
<feature type="domain" description="GH18" evidence="23">
    <location>
        <begin position="30"/>
        <end position="335"/>
    </location>
</feature>
<dbReference type="GO" id="GO:0005576">
    <property type="term" value="C:extracellular region"/>
    <property type="evidence" value="ECO:0007669"/>
    <property type="project" value="TreeGrafter"/>
</dbReference>
<evidence type="ECO:0000256" key="17">
    <source>
        <dbReference type="ARBA" id="ARBA00023326"/>
    </source>
</evidence>
<evidence type="ECO:0000256" key="3">
    <source>
        <dbReference type="ARBA" id="ARBA00004609"/>
    </source>
</evidence>
<evidence type="ECO:0000256" key="10">
    <source>
        <dbReference type="ARBA" id="ARBA00022801"/>
    </source>
</evidence>
<evidence type="ECO:0000256" key="15">
    <source>
        <dbReference type="ARBA" id="ARBA00023288"/>
    </source>
</evidence>
<keyword evidence="9 22" id="KW-0732">Signal</keyword>
<keyword evidence="8" id="KW-0147">Chitin-binding</keyword>
<dbReference type="GO" id="GO:0005886">
    <property type="term" value="C:plasma membrane"/>
    <property type="evidence" value="ECO:0007669"/>
    <property type="project" value="UniProtKB-SubCell"/>
</dbReference>
<keyword evidence="5" id="KW-1003">Cell membrane</keyword>
<dbReference type="GO" id="GO:0000272">
    <property type="term" value="P:polysaccharide catabolic process"/>
    <property type="evidence" value="ECO:0007669"/>
    <property type="project" value="UniProtKB-KW"/>
</dbReference>
<keyword evidence="13" id="KW-0325">Glycoprotein</keyword>
<dbReference type="EC" id="3.2.1.14" evidence="4"/>
<dbReference type="GO" id="GO:0008843">
    <property type="term" value="F:endochitinase activity"/>
    <property type="evidence" value="ECO:0007669"/>
    <property type="project" value="UniProtKB-EC"/>
</dbReference>
<comment type="caution">
    <text evidence="24">The sequence shown here is derived from an EMBL/GenBank/DDBJ whole genome shotgun (WGS) entry which is preliminary data.</text>
</comment>
<keyword evidence="6" id="KW-0964">Secreted</keyword>
<evidence type="ECO:0000256" key="7">
    <source>
        <dbReference type="ARBA" id="ARBA00022622"/>
    </source>
</evidence>
<evidence type="ECO:0000256" key="20">
    <source>
        <dbReference type="RuleBase" id="RU000489"/>
    </source>
</evidence>
<keyword evidence="12" id="KW-0472">Membrane</keyword>
<evidence type="ECO:0000256" key="22">
    <source>
        <dbReference type="SAM" id="SignalP"/>
    </source>
</evidence>
<dbReference type="InterPro" id="IPR001579">
    <property type="entry name" value="Glyco_hydro_18_chit_AS"/>
</dbReference>
<dbReference type="EMBL" id="JAQJAN010000019">
    <property type="protein sequence ID" value="KAJ5709004.1"/>
    <property type="molecule type" value="Genomic_DNA"/>
</dbReference>
<evidence type="ECO:0000256" key="5">
    <source>
        <dbReference type="ARBA" id="ARBA00022475"/>
    </source>
</evidence>
<dbReference type="AlphaFoldDB" id="A0AAD6HCZ1"/>
<evidence type="ECO:0000256" key="6">
    <source>
        <dbReference type="ARBA" id="ARBA00022512"/>
    </source>
</evidence>
<evidence type="ECO:0000256" key="12">
    <source>
        <dbReference type="ARBA" id="ARBA00023136"/>
    </source>
</evidence>
<dbReference type="FunFam" id="3.20.20.80:FF:000150">
    <property type="entry name" value="Class III chitinase ChiA1"/>
    <property type="match status" value="1"/>
</dbReference>
<feature type="compositionally biased region" description="Low complexity" evidence="21">
    <location>
        <begin position="449"/>
        <end position="486"/>
    </location>
</feature>
<dbReference type="Proteomes" id="UP001215712">
    <property type="component" value="Unassembled WGS sequence"/>
</dbReference>
<dbReference type="InterPro" id="IPR001223">
    <property type="entry name" value="Glyco_hydro18_cat"/>
</dbReference>
<keyword evidence="25" id="KW-1185">Reference proteome</keyword>
<dbReference type="GO" id="GO:0006032">
    <property type="term" value="P:chitin catabolic process"/>
    <property type="evidence" value="ECO:0007669"/>
    <property type="project" value="UniProtKB-KW"/>
</dbReference>
<accession>A0AAD6HCZ1</accession>
<keyword evidence="6" id="KW-0134">Cell wall</keyword>
<feature type="compositionally biased region" description="Polar residues" evidence="21">
    <location>
        <begin position="849"/>
        <end position="858"/>
    </location>
</feature>
<feature type="region of interest" description="Disordered" evidence="21">
    <location>
        <begin position="819"/>
        <end position="858"/>
    </location>
</feature>